<sequence>MYTSTCHQPARLRPTQPLYANLETNHPAVQSASNVLTTNPNGDCRIAKYEIVMADQRHSLGRIEGGGCKYQLRGWILEESCRWSTEQVTFKGPAPVCYV</sequence>
<name>F9FW45_FUSOF</name>
<evidence type="ECO:0000313" key="1">
    <source>
        <dbReference type="EMBL" id="EGU78888.1"/>
    </source>
</evidence>
<proteinExistence type="predicted"/>
<dbReference type="AlphaFoldDB" id="F9FW45"/>
<reference evidence="1" key="1">
    <citation type="journal article" date="2012" name="Mol. Plant Microbe Interact.">
        <title>A highly conserved effector in Fusarium oxysporum is required for full virulence on Arabidopsis.</title>
        <authorList>
            <person name="Thatcher L.F."/>
            <person name="Gardiner D.M."/>
            <person name="Kazan K."/>
            <person name="Manners J."/>
        </authorList>
    </citation>
    <scope>NUCLEOTIDE SEQUENCE [LARGE SCALE GENOMIC DNA]</scope>
    <source>
        <strain evidence="1">Fo5176</strain>
    </source>
</reference>
<accession>F9FW45</accession>
<comment type="caution">
    <text evidence="1">The sequence shown here is derived from an EMBL/GenBank/DDBJ whole genome shotgun (WGS) entry which is preliminary data.</text>
</comment>
<gene>
    <name evidence="1" type="ORF">FOXB_10626</name>
</gene>
<organism evidence="1">
    <name type="scientific">Fusarium oxysporum (strain Fo5176)</name>
    <name type="common">Fusarium vascular wilt</name>
    <dbReference type="NCBI Taxonomy" id="660025"/>
    <lineage>
        <taxon>Eukaryota</taxon>
        <taxon>Fungi</taxon>
        <taxon>Dikarya</taxon>
        <taxon>Ascomycota</taxon>
        <taxon>Pezizomycotina</taxon>
        <taxon>Sordariomycetes</taxon>
        <taxon>Hypocreomycetidae</taxon>
        <taxon>Hypocreales</taxon>
        <taxon>Nectriaceae</taxon>
        <taxon>Fusarium</taxon>
        <taxon>Fusarium oxysporum species complex</taxon>
    </lineage>
</organism>
<protein>
    <submittedName>
        <fullName evidence="1">Uncharacterized protein</fullName>
    </submittedName>
</protein>
<dbReference type="EMBL" id="AFQF01002727">
    <property type="protein sequence ID" value="EGU78888.1"/>
    <property type="molecule type" value="Genomic_DNA"/>
</dbReference>